<dbReference type="AlphaFoldDB" id="Q9PSB8"/>
<feature type="domain" description="Protein kinase" evidence="1">
    <location>
        <begin position="1"/>
        <end position="25"/>
    </location>
</feature>
<dbReference type="Pfam" id="PF07714">
    <property type="entry name" value="PK_Tyr_Ser-Thr"/>
    <property type="match status" value="1"/>
</dbReference>
<reference key="1">
    <citation type="journal article" date="1994" name="DNA Cell Biol.">
        <title>An analysis of Xenopus tyrosine kinase genes and their expression in early development.</title>
        <authorList>
            <person name="Islam N."/>
            <person name="Guimond A."/>
            <person name="Sanchez A."/>
            <person name="Moss T."/>
        </authorList>
    </citation>
    <scope>NUCLEOTIDE SEQUENCE</scope>
</reference>
<dbReference type="PROSITE" id="PS50011">
    <property type="entry name" value="PROTEIN_KINASE_DOM"/>
    <property type="match status" value="1"/>
</dbReference>
<dbReference type="InterPro" id="IPR001245">
    <property type="entry name" value="Ser-Thr/Tyr_kinase_cat_dom"/>
</dbReference>
<proteinExistence type="predicted"/>
<dbReference type="SUPFAM" id="SSF56112">
    <property type="entry name" value="Protein kinase-like (PK-like)"/>
    <property type="match status" value="1"/>
</dbReference>
<dbReference type="GO" id="GO:0004672">
    <property type="term" value="F:protein kinase activity"/>
    <property type="evidence" value="ECO:0007669"/>
    <property type="project" value="InterPro"/>
</dbReference>
<evidence type="ECO:0000259" key="1">
    <source>
        <dbReference type="PROSITE" id="PS50011"/>
    </source>
</evidence>
<name>Q9PSB8_XENLA</name>
<dbReference type="InterPro" id="IPR011009">
    <property type="entry name" value="Kinase-like_dom_sf"/>
</dbReference>
<dbReference type="Gene3D" id="1.10.510.10">
    <property type="entry name" value="Transferase(Phosphotransferase) domain 1"/>
    <property type="match status" value="1"/>
</dbReference>
<dbReference type="GO" id="GO:0005524">
    <property type="term" value="F:ATP binding"/>
    <property type="evidence" value="ECO:0007669"/>
    <property type="project" value="InterPro"/>
</dbReference>
<accession>Q9PSB8</accession>
<dbReference type="InterPro" id="IPR000719">
    <property type="entry name" value="Prot_kinase_dom"/>
</dbReference>
<protein>
    <submittedName>
        <fullName>Tyrosine kinase</fullName>
    </submittedName>
</protein>
<organism>
    <name type="scientific">Xenopus laevis</name>
    <name type="common">African clawed frog</name>
    <dbReference type="NCBI Taxonomy" id="8355"/>
    <lineage>
        <taxon>Eukaryota</taxon>
        <taxon>Metazoa</taxon>
        <taxon>Chordata</taxon>
        <taxon>Craniata</taxon>
        <taxon>Vertebrata</taxon>
        <taxon>Euteleostomi</taxon>
        <taxon>Amphibia</taxon>
        <taxon>Batrachia</taxon>
        <taxon>Anura</taxon>
        <taxon>Pipoidea</taxon>
        <taxon>Pipidae</taxon>
        <taxon>Xenopodinae</taxon>
        <taxon>Xenopus</taxon>
        <taxon>Xenopus</taxon>
    </lineage>
</organism>
<sequence>IRWMAPEVIRSSMFSKGSDVWTFGV</sequence>